<dbReference type="RefSeq" id="WP_139672221.1">
    <property type="nucleotide sequence ID" value="NZ_VDLY02000017.1"/>
</dbReference>
<dbReference type="AlphaFoldDB" id="A0A5N6A0L0"/>
<dbReference type="OrthoDB" id="9794183at2"/>
<comment type="caution">
    <text evidence="1">The sequence shown here is derived from an EMBL/GenBank/DDBJ whole genome shotgun (WGS) entry which is preliminary data.</text>
</comment>
<evidence type="ECO:0000313" key="1">
    <source>
        <dbReference type="EMBL" id="KAB8161722.1"/>
    </source>
</evidence>
<reference evidence="1" key="1">
    <citation type="submission" date="2019-10" db="EMBL/GenBank/DDBJ databases">
        <title>Nonomuraea sp. nov., isolated from Phyllanthus amarus.</title>
        <authorList>
            <person name="Klykleung N."/>
            <person name="Tanasupawat S."/>
        </authorList>
    </citation>
    <scope>NUCLEOTIDE SEQUENCE [LARGE SCALE GENOMIC DNA]</scope>
    <source>
        <strain evidence="1">3MP-10</strain>
    </source>
</reference>
<protein>
    <recommendedName>
        <fullName evidence="3">Thiamine-phosphate pyrophosphorylase</fullName>
    </recommendedName>
</protein>
<dbReference type="InterPro" id="IPR013785">
    <property type="entry name" value="Aldolase_TIM"/>
</dbReference>
<accession>A0A5N6A0L0</accession>
<sequence length="244" mass="25689">MSDVTMEFVLMLTERDVTIPDALEVYGGLAVDGLRHVAFKDVGAEPGALAELTAAVRADGGSVLLEVADMSERGQEEGVQLAVDLGVERVVAAWRPDVADALKGDDTPEYWPFVGTLSGSPLALESTPEEMADQAREVTASGSVGGVVVMPYRQDAFDATALLGAVTAEVEVPVLVAGGVSGASQIERIAEAGAWGFTMGSALLRDRAADPASVGRRITEVLGICRDLPPMPRPNHRDRHRVGR</sequence>
<evidence type="ECO:0008006" key="3">
    <source>
        <dbReference type="Google" id="ProtNLM"/>
    </source>
</evidence>
<dbReference type="InterPro" id="IPR011060">
    <property type="entry name" value="RibuloseP-bd_barrel"/>
</dbReference>
<dbReference type="EMBL" id="VDLY02000017">
    <property type="protein sequence ID" value="KAB8161722.1"/>
    <property type="molecule type" value="Genomic_DNA"/>
</dbReference>
<keyword evidence="2" id="KW-1185">Reference proteome</keyword>
<dbReference type="SUPFAM" id="SSF51366">
    <property type="entry name" value="Ribulose-phoshate binding barrel"/>
    <property type="match status" value="1"/>
</dbReference>
<evidence type="ECO:0000313" key="2">
    <source>
        <dbReference type="Proteomes" id="UP000314251"/>
    </source>
</evidence>
<dbReference type="Gene3D" id="3.20.20.70">
    <property type="entry name" value="Aldolase class I"/>
    <property type="match status" value="1"/>
</dbReference>
<dbReference type="Proteomes" id="UP000314251">
    <property type="component" value="Unassembled WGS sequence"/>
</dbReference>
<name>A0A5N6A0L0_9ACTN</name>
<gene>
    <name evidence="1" type="ORF">FH607_023620</name>
</gene>
<organism evidence="1 2">
    <name type="scientific">Streptomyces mimosae</name>
    <dbReference type="NCBI Taxonomy" id="2586635"/>
    <lineage>
        <taxon>Bacteria</taxon>
        <taxon>Bacillati</taxon>
        <taxon>Actinomycetota</taxon>
        <taxon>Actinomycetes</taxon>
        <taxon>Kitasatosporales</taxon>
        <taxon>Streptomycetaceae</taxon>
        <taxon>Streptomyces</taxon>
    </lineage>
</organism>
<proteinExistence type="predicted"/>